<reference evidence="2 3" key="1">
    <citation type="submission" date="2018-09" db="EMBL/GenBank/DDBJ databases">
        <title>Paenibacillus SK2017-BO5.</title>
        <authorList>
            <person name="Piskunova J.V."/>
            <person name="Dubiley S.A."/>
            <person name="Severinov K.V."/>
        </authorList>
    </citation>
    <scope>NUCLEOTIDE SEQUENCE [LARGE SCALE GENOMIC DNA]</scope>
    <source>
        <strain evidence="2 3">BO5</strain>
    </source>
</reference>
<proteinExistence type="predicted"/>
<dbReference type="InterPro" id="IPR013783">
    <property type="entry name" value="Ig-like_fold"/>
</dbReference>
<gene>
    <name evidence="2" type="ORF">DQX05_12495</name>
</gene>
<evidence type="ECO:0000259" key="1">
    <source>
        <dbReference type="Pfam" id="PF17753"/>
    </source>
</evidence>
<accession>A0A3A3GKI6</accession>
<dbReference type="Pfam" id="PF17753">
    <property type="entry name" value="Ig_mannosidase"/>
    <property type="match status" value="1"/>
</dbReference>
<sequence length="131" mass="14978">MDFSDVIVSEKIKRNMYVEYELLVDGAAVSDGYALFVKPKHYQLQPPELHAVVTEEDDCFVIQVQASELALFVELDFENLDAIFEDNYFHVSGGEPKQIRVMKANLSNPASLRTLQDELQIRSLFDSYLTL</sequence>
<protein>
    <recommendedName>
        <fullName evidence="1">Beta-mannosidase Ig-fold domain-containing protein</fullName>
    </recommendedName>
</protein>
<comment type="caution">
    <text evidence="2">The sequence shown here is derived from an EMBL/GenBank/DDBJ whole genome shotgun (WGS) entry which is preliminary data.</text>
</comment>
<dbReference type="InterPro" id="IPR041625">
    <property type="entry name" value="Beta-mannosidase_Ig"/>
</dbReference>
<evidence type="ECO:0000313" key="3">
    <source>
        <dbReference type="Proteomes" id="UP000266177"/>
    </source>
</evidence>
<dbReference type="Proteomes" id="UP000266177">
    <property type="component" value="Unassembled WGS sequence"/>
</dbReference>
<feature type="domain" description="Beta-mannosidase Ig-fold" evidence="1">
    <location>
        <begin position="44"/>
        <end position="127"/>
    </location>
</feature>
<dbReference type="SUPFAM" id="SSF49303">
    <property type="entry name" value="beta-Galactosidase/glucuronidase domain"/>
    <property type="match status" value="1"/>
</dbReference>
<dbReference type="InterPro" id="IPR036156">
    <property type="entry name" value="Beta-gal/glucu_dom_sf"/>
</dbReference>
<dbReference type="EMBL" id="QYZD01000009">
    <property type="protein sequence ID" value="RJG23829.1"/>
    <property type="molecule type" value="Genomic_DNA"/>
</dbReference>
<organism evidence="2 3">
    <name type="scientific">Paenibacillus thiaminolyticus</name>
    <name type="common">Bacillus thiaminolyticus</name>
    <dbReference type="NCBI Taxonomy" id="49283"/>
    <lineage>
        <taxon>Bacteria</taxon>
        <taxon>Bacillati</taxon>
        <taxon>Bacillota</taxon>
        <taxon>Bacilli</taxon>
        <taxon>Bacillales</taxon>
        <taxon>Paenibacillaceae</taxon>
        <taxon>Paenibacillus</taxon>
    </lineage>
</organism>
<evidence type="ECO:0000313" key="2">
    <source>
        <dbReference type="EMBL" id="RJG23829.1"/>
    </source>
</evidence>
<dbReference type="AlphaFoldDB" id="A0A3A3GKI6"/>
<name>A0A3A3GKI6_PANTH</name>
<dbReference type="Gene3D" id="2.60.40.10">
    <property type="entry name" value="Immunoglobulins"/>
    <property type="match status" value="1"/>
</dbReference>